<evidence type="ECO:0000256" key="6">
    <source>
        <dbReference type="ARBA" id="ARBA00023136"/>
    </source>
</evidence>
<proteinExistence type="inferred from homology"/>
<dbReference type="EMBL" id="BMMZ01000009">
    <property type="protein sequence ID" value="GGL73333.1"/>
    <property type="molecule type" value="Genomic_DNA"/>
</dbReference>
<evidence type="ECO:0000256" key="5">
    <source>
        <dbReference type="ARBA" id="ARBA00022989"/>
    </source>
</evidence>
<feature type="transmembrane region" description="Helical" evidence="7">
    <location>
        <begin position="89"/>
        <end position="108"/>
    </location>
</feature>
<dbReference type="CDD" id="cd06261">
    <property type="entry name" value="TM_PBP2"/>
    <property type="match status" value="1"/>
</dbReference>
<dbReference type="GO" id="GO:0055085">
    <property type="term" value="P:transmembrane transport"/>
    <property type="evidence" value="ECO:0007669"/>
    <property type="project" value="InterPro"/>
</dbReference>
<sequence>MGAADAAPTATSLRPTAPWRRRDRRIGLAAAAPAFIIVVGFMMYPVLYALFISFNKTDGVDFEWVWFKNYSNILTDPLVHQVFLNNVKFLISVPLVIFFSIIVSVLLFEKIRGWKTFRIIFFLPNVLSIVVIGVMFKSIFGYYGAVNSIIAAVGGNRVSFFTDGSLAIWVIVIALVWSGFGYQALLIMSGLSAIDTSVFEAAALDGAGWWRRLRWITLPNIRRELGFVFIINVLYTFTSLFGFIFVMTAGGPGYATTTVDYLVYLKAFGSENLGPGAALAVLLFLFIGLLTILQNRFFRIQGND</sequence>
<evidence type="ECO:0000313" key="10">
    <source>
        <dbReference type="Proteomes" id="UP000613840"/>
    </source>
</evidence>
<reference evidence="9" key="2">
    <citation type="submission" date="2020-09" db="EMBL/GenBank/DDBJ databases">
        <authorList>
            <person name="Sun Q."/>
            <person name="Zhou Y."/>
        </authorList>
    </citation>
    <scope>NUCLEOTIDE SEQUENCE</scope>
    <source>
        <strain evidence="9">CGMCC 4.7306</strain>
    </source>
</reference>
<comment type="similarity">
    <text evidence="7">Belongs to the binding-protein-dependent transport system permease family.</text>
</comment>
<dbReference type="Pfam" id="PF00528">
    <property type="entry name" value="BPD_transp_1"/>
    <property type="match status" value="1"/>
</dbReference>
<feature type="transmembrane region" description="Helical" evidence="7">
    <location>
        <begin position="120"/>
        <end position="146"/>
    </location>
</feature>
<evidence type="ECO:0000259" key="8">
    <source>
        <dbReference type="PROSITE" id="PS50928"/>
    </source>
</evidence>
<keyword evidence="2 7" id="KW-0813">Transport</keyword>
<feature type="domain" description="ABC transmembrane type-1" evidence="8">
    <location>
        <begin position="78"/>
        <end position="294"/>
    </location>
</feature>
<dbReference type="GO" id="GO:0005886">
    <property type="term" value="C:plasma membrane"/>
    <property type="evidence" value="ECO:0007669"/>
    <property type="project" value="UniProtKB-SubCell"/>
</dbReference>
<accession>A0A917W7A4</accession>
<dbReference type="InterPro" id="IPR050809">
    <property type="entry name" value="UgpAE/MalFG_permease"/>
</dbReference>
<dbReference type="SUPFAM" id="SSF161098">
    <property type="entry name" value="MetI-like"/>
    <property type="match status" value="1"/>
</dbReference>
<comment type="caution">
    <text evidence="9">The sequence shown here is derived from an EMBL/GenBank/DDBJ whole genome shotgun (WGS) entry which is preliminary data.</text>
</comment>
<keyword evidence="10" id="KW-1185">Reference proteome</keyword>
<feature type="transmembrane region" description="Helical" evidence="7">
    <location>
        <begin position="225"/>
        <end position="253"/>
    </location>
</feature>
<keyword evidence="4 7" id="KW-0812">Transmembrane</keyword>
<evidence type="ECO:0000256" key="7">
    <source>
        <dbReference type="RuleBase" id="RU363032"/>
    </source>
</evidence>
<evidence type="ECO:0000256" key="2">
    <source>
        <dbReference type="ARBA" id="ARBA00022448"/>
    </source>
</evidence>
<dbReference type="Gene3D" id="1.10.3720.10">
    <property type="entry name" value="MetI-like"/>
    <property type="match status" value="1"/>
</dbReference>
<evidence type="ECO:0000256" key="3">
    <source>
        <dbReference type="ARBA" id="ARBA00022475"/>
    </source>
</evidence>
<name>A0A917W7A4_9ACTN</name>
<dbReference type="PROSITE" id="PS50928">
    <property type="entry name" value="ABC_TM1"/>
    <property type="match status" value="1"/>
</dbReference>
<evidence type="ECO:0000313" key="9">
    <source>
        <dbReference type="EMBL" id="GGL73333.1"/>
    </source>
</evidence>
<organism evidence="9 10">
    <name type="scientific">Microlunatus endophyticus</name>
    <dbReference type="NCBI Taxonomy" id="1716077"/>
    <lineage>
        <taxon>Bacteria</taxon>
        <taxon>Bacillati</taxon>
        <taxon>Actinomycetota</taxon>
        <taxon>Actinomycetes</taxon>
        <taxon>Propionibacteriales</taxon>
        <taxon>Propionibacteriaceae</taxon>
        <taxon>Microlunatus</taxon>
    </lineage>
</organism>
<comment type="subcellular location">
    <subcellularLocation>
        <location evidence="1 7">Cell membrane</location>
        <topology evidence="1 7">Multi-pass membrane protein</topology>
    </subcellularLocation>
</comment>
<keyword evidence="3" id="KW-1003">Cell membrane</keyword>
<protein>
    <submittedName>
        <fullName evidence="9">Sugar ABC transporter permease</fullName>
    </submittedName>
</protein>
<evidence type="ECO:0000256" key="4">
    <source>
        <dbReference type="ARBA" id="ARBA00022692"/>
    </source>
</evidence>
<dbReference type="PANTHER" id="PTHR43227:SF11">
    <property type="entry name" value="BLL4140 PROTEIN"/>
    <property type="match status" value="1"/>
</dbReference>
<keyword evidence="6 7" id="KW-0472">Membrane</keyword>
<feature type="transmembrane region" description="Helical" evidence="7">
    <location>
        <begin position="273"/>
        <end position="293"/>
    </location>
</feature>
<keyword evidence="5 7" id="KW-1133">Transmembrane helix</keyword>
<evidence type="ECO:0000256" key="1">
    <source>
        <dbReference type="ARBA" id="ARBA00004651"/>
    </source>
</evidence>
<dbReference type="AlphaFoldDB" id="A0A917W7A4"/>
<dbReference type="Proteomes" id="UP000613840">
    <property type="component" value="Unassembled WGS sequence"/>
</dbReference>
<dbReference type="InterPro" id="IPR000515">
    <property type="entry name" value="MetI-like"/>
</dbReference>
<gene>
    <name evidence="9" type="ORF">GCM10011575_34600</name>
</gene>
<feature type="transmembrane region" description="Helical" evidence="7">
    <location>
        <begin position="166"/>
        <end position="187"/>
    </location>
</feature>
<reference evidence="9" key="1">
    <citation type="journal article" date="2014" name="Int. J. Syst. Evol. Microbiol.">
        <title>Complete genome sequence of Corynebacterium casei LMG S-19264T (=DSM 44701T), isolated from a smear-ripened cheese.</title>
        <authorList>
            <consortium name="US DOE Joint Genome Institute (JGI-PGF)"/>
            <person name="Walter F."/>
            <person name="Albersmeier A."/>
            <person name="Kalinowski J."/>
            <person name="Ruckert C."/>
        </authorList>
    </citation>
    <scope>NUCLEOTIDE SEQUENCE</scope>
    <source>
        <strain evidence="9">CGMCC 4.7306</strain>
    </source>
</reference>
<dbReference type="InterPro" id="IPR035906">
    <property type="entry name" value="MetI-like_sf"/>
</dbReference>
<dbReference type="PANTHER" id="PTHR43227">
    <property type="entry name" value="BLL4140 PROTEIN"/>
    <property type="match status" value="1"/>
</dbReference>
<feature type="transmembrane region" description="Helical" evidence="7">
    <location>
        <begin position="28"/>
        <end position="54"/>
    </location>
</feature>